<comment type="caution">
    <text evidence="1">The sequence shown here is derived from an EMBL/GenBank/DDBJ whole genome shotgun (WGS) entry which is preliminary data.</text>
</comment>
<evidence type="ECO:0000313" key="1">
    <source>
        <dbReference type="EMBL" id="PLX18854.1"/>
    </source>
</evidence>
<reference evidence="1 2" key="1">
    <citation type="submission" date="2017-11" db="EMBL/GenBank/DDBJ databases">
        <title>Genome-resolved metagenomics identifies genetic mobility, metabolic interactions, and unexpected diversity in perchlorate-reducing communities.</title>
        <authorList>
            <person name="Barnum T.P."/>
            <person name="Figueroa I.A."/>
            <person name="Carlstrom C.I."/>
            <person name="Lucas L.N."/>
            <person name="Engelbrektson A.L."/>
            <person name="Coates J.D."/>
        </authorList>
    </citation>
    <scope>NUCLEOTIDE SEQUENCE [LARGE SCALE GENOMIC DNA]</scope>
    <source>
        <strain evidence="1">BM706</strain>
    </source>
</reference>
<name>A0A2N5ZJQ2_MUIH1</name>
<evidence type="ECO:0000313" key="2">
    <source>
        <dbReference type="Proteomes" id="UP000234857"/>
    </source>
</evidence>
<gene>
    <name evidence="1" type="ORF">C0601_03525</name>
</gene>
<proteinExistence type="predicted"/>
<dbReference type="Proteomes" id="UP000234857">
    <property type="component" value="Unassembled WGS sequence"/>
</dbReference>
<sequence length="174" mass="20794">MKKFLFILSFIFFSFSVSSLEIVKEIKNASIEHKEIIEDSYYDLSYLKRFDFKLNEELKGKKTMYFLKVKDSDPEELYMELTSLLLQNKFDILLYKTRIYCGNDFPAKCYKSNPFLEDYAYNNSAPFVQGDPENQFFVLASQKNKNKKTYVFVYINQGWWTYPILKLDILETKI</sequence>
<organism evidence="1 2">
    <name type="scientific">Muiribacterium halophilum</name>
    <dbReference type="NCBI Taxonomy" id="2053465"/>
    <lineage>
        <taxon>Bacteria</taxon>
        <taxon>Candidatus Muiribacteriota</taxon>
        <taxon>Candidatus Muiribacteriia</taxon>
        <taxon>Candidatus Muiribacteriales</taxon>
        <taxon>Candidatus Muiribacteriaceae</taxon>
        <taxon>Candidatus Muiribacterium</taxon>
    </lineage>
</organism>
<protein>
    <submittedName>
        <fullName evidence="1">Uncharacterized protein</fullName>
    </submittedName>
</protein>
<dbReference type="AlphaFoldDB" id="A0A2N5ZJQ2"/>
<accession>A0A2N5ZJQ2</accession>
<dbReference type="EMBL" id="PKTG01000048">
    <property type="protein sequence ID" value="PLX18854.1"/>
    <property type="molecule type" value="Genomic_DNA"/>
</dbReference>